<dbReference type="InterPro" id="IPR035985">
    <property type="entry name" value="Ubiquitin-activating_enz"/>
</dbReference>
<keyword evidence="4" id="KW-1185">Reference proteome</keyword>
<proteinExistence type="predicted"/>
<dbReference type="Pfam" id="PF00899">
    <property type="entry name" value="ThiF"/>
    <property type="match status" value="1"/>
</dbReference>
<dbReference type="SUPFAM" id="SSF69572">
    <property type="entry name" value="Activating enzymes of the ubiquitin-like proteins"/>
    <property type="match status" value="1"/>
</dbReference>
<accession>A0A433D525</accession>
<name>A0A433D525_9FUNG</name>
<dbReference type="GO" id="GO:0042292">
    <property type="term" value="F:URM1 activating enzyme activity"/>
    <property type="evidence" value="ECO:0007669"/>
    <property type="project" value="TreeGrafter"/>
</dbReference>
<evidence type="ECO:0000313" key="4">
    <source>
        <dbReference type="Proteomes" id="UP000268093"/>
    </source>
</evidence>
<evidence type="ECO:0000313" key="3">
    <source>
        <dbReference type="EMBL" id="RUP45946.1"/>
    </source>
</evidence>
<organism evidence="3 4">
    <name type="scientific">Jimgerdemannia flammicorona</name>
    <dbReference type="NCBI Taxonomy" id="994334"/>
    <lineage>
        <taxon>Eukaryota</taxon>
        <taxon>Fungi</taxon>
        <taxon>Fungi incertae sedis</taxon>
        <taxon>Mucoromycota</taxon>
        <taxon>Mucoromycotina</taxon>
        <taxon>Endogonomycetes</taxon>
        <taxon>Endogonales</taxon>
        <taxon>Endogonaceae</taxon>
        <taxon>Jimgerdemannia</taxon>
    </lineage>
</organism>
<feature type="coiled-coil region" evidence="1">
    <location>
        <begin position="1"/>
        <end position="28"/>
    </location>
</feature>
<dbReference type="Proteomes" id="UP000268093">
    <property type="component" value="Unassembled WGS sequence"/>
</dbReference>
<comment type="caution">
    <text evidence="3">The sequence shown here is derived from an EMBL/GenBank/DDBJ whole genome shotgun (WGS) entry which is preliminary data.</text>
</comment>
<dbReference type="AlphaFoldDB" id="A0A433D525"/>
<dbReference type="GO" id="GO:0005737">
    <property type="term" value="C:cytoplasm"/>
    <property type="evidence" value="ECO:0007669"/>
    <property type="project" value="TreeGrafter"/>
</dbReference>
<feature type="domain" description="THIF-type NAD/FAD binding fold" evidence="2">
    <location>
        <begin position="53"/>
        <end position="141"/>
    </location>
</feature>
<dbReference type="GO" id="GO:0016779">
    <property type="term" value="F:nucleotidyltransferase activity"/>
    <property type="evidence" value="ECO:0007669"/>
    <property type="project" value="TreeGrafter"/>
</dbReference>
<dbReference type="Gene3D" id="3.40.50.720">
    <property type="entry name" value="NAD(P)-binding Rossmann-like Domain"/>
    <property type="match status" value="1"/>
</dbReference>
<keyword evidence="1" id="KW-0175">Coiled coil</keyword>
<dbReference type="PANTHER" id="PTHR10953">
    <property type="entry name" value="UBIQUITIN-ACTIVATING ENZYME E1"/>
    <property type="match status" value="1"/>
</dbReference>
<dbReference type="InterPro" id="IPR045886">
    <property type="entry name" value="ThiF/MoeB/HesA"/>
</dbReference>
<evidence type="ECO:0000256" key="1">
    <source>
        <dbReference type="SAM" id="Coils"/>
    </source>
</evidence>
<dbReference type="EMBL" id="RBNI01006549">
    <property type="protein sequence ID" value="RUP45946.1"/>
    <property type="molecule type" value="Genomic_DNA"/>
</dbReference>
<evidence type="ECO:0000259" key="2">
    <source>
        <dbReference type="Pfam" id="PF00899"/>
    </source>
</evidence>
<reference evidence="3 4" key="1">
    <citation type="journal article" date="2018" name="New Phytol.">
        <title>Phylogenomics of Endogonaceae and evolution of mycorrhizas within Mucoromycota.</title>
        <authorList>
            <person name="Chang Y."/>
            <person name="Desiro A."/>
            <person name="Na H."/>
            <person name="Sandor L."/>
            <person name="Lipzen A."/>
            <person name="Clum A."/>
            <person name="Barry K."/>
            <person name="Grigoriev I.V."/>
            <person name="Martin F.M."/>
            <person name="Stajich J.E."/>
            <person name="Smith M.E."/>
            <person name="Bonito G."/>
            <person name="Spatafora J.W."/>
        </authorList>
    </citation>
    <scope>NUCLEOTIDE SEQUENCE [LARGE SCALE GENOMIC DNA]</scope>
    <source>
        <strain evidence="3 4">GMNB39</strain>
    </source>
</reference>
<dbReference type="OrthoDB" id="10261062at2759"/>
<dbReference type="InterPro" id="IPR000594">
    <property type="entry name" value="ThiF_NAD_FAD-bd"/>
</dbReference>
<protein>
    <recommendedName>
        <fullName evidence="2">THIF-type NAD/FAD binding fold domain-containing protein</fullName>
    </recommendedName>
</protein>
<dbReference type="GO" id="GO:0004792">
    <property type="term" value="F:thiosulfate-cyanide sulfurtransferase activity"/>
    <property type="evidence" value="ECO:0007669"/>
    <property type="project" value="TreeGrafter"/>
</dbReference>
<sequence>MNDLQEENVRLKKRIQELEAEIVRLKERREPVDFPPQLFEKVSRLTSPEIARYGRQLILPSYRITMPGQLALRNASVLIVGAGGLGAPAALYLSAMGVGHLGIVDHDTVDLSNLHRQVIHNESRVGVSKAVSAKMTVEAYASLNVTDVVYSDEAHMTFVKFTATD</sequence>
<dbReference type="PANTHER" id="PTHR10953:SF102">
    <property type="entry name" value="ADENYLYLTRANSFERASE AND SULFURTRANSFERASE MOCS3"/>
    <property type="match status" value="1"/>
</dbReference>
<gene>
    <name evidence="3" type="ORF">BC936DRAFT_147537</name>
</gene>